<evidence type="ECO:0000256" key="3">
    <source>
        <dbReference type="ARBA" id="ARBA00023136"/>
    </source>
</evidence>
<evidence type="ECO:0000256" key="4">
    <source>
        <dbReference type="SAM" id="Phobius"/>
    </source>
</evidence>
<dbReference type="OrthoDB" id="9770103at2"/>
<dbReference type="RefSeq" id="WP_108823781.1">
    <property type="nucleotide sequence ID" value="NZ_CP023004.1"/>
</dbReference>
<keyword evidence="2" id="KW-0121">Carboxypeptidase</keyword>
<dbReference type="KEGG" id="elut:CKA38_00700"/>
<keyword evidence="2" id="KW-0378">Hydrolase</keyword>
<dbReference type="GO" id="GO:0071555">
    <property type="term" value="P:cell wall organization"/>
    <property type="evidence" value="ECO:0007669"/>
    <property type="project" value="TreeGrafter"/>
</dbReference>
<dbReference type="GO" id="GO:0004180">
    <property type="term" value="F:carboxypeptidase activity"/>
    <property type="evidence" value="ECO:0007669"/>
    <property type="project" value="UniProtKB-KW"/>
</dbReference>
<organism evidence="7 8">
    <name type="scientific">Ereboglobus luteus</name>
    <dbReference type="NCBI Taxonomy" id="1796921"/>
    <lineage>
        <taxon>Bacteria</taxon>
        <taxon>Pseudomonadati</taxon>
        <taxon>Verrucomicrobiota</taxon>
        <taxon>Opitutia</taxon>
        <taxon>Opitutales</taxon>
        <taxon>Opitutaceae</taxon>
        <taxon>Ereboglobus</taxon>
    </lineage>
</organism>
<keyword evidence="2" id="KW-0645">Protease</keyword>
<proteinExistence type="predicted"/>
<comment type="subcellular location">
    <subcellularLocation>
        <location evidence="1">Membrane</location>
    </subcellularLocation>
</comment>
<dbReference type="GO" id="GO:0005886">
    <property type="term" value="C:plasma membrane"/>
    <property type="evidence" value="ECO:0007669"/>
    <property type="project" value="TreeGrafter"/>
</dbReference>
<gene>
    <name evidence="7" type="ORF">CKA38_00700</name>
</gene>
<protein>
    <recommendedName>
        <fullName evidence="9">Peptidoglycan glycosyltransferase</fullName>
    </recommendedName>
</protein>
<dbReference type="Proteomes" id="UP000244896">
    <property type="component" value="Chromosome"/>
</dbReference>
<dbReference type="Pfam" id="PF03717">
    <property type="entry name" value="PBP_dimer"/>
    <property type="match status" value="1"/>
</dbReference>
<keyword evidence="8" id="KW-1185">Reference proteome</keyword>
<evidence type="ECO:0000313" key="7">
    <source>
        <dbReference type="EMBL" id="AWI07973.1"/>
    </source>
</evidence>
<feature type="transmembrane region" description="Helical" evidence="4">
    <location>
        <begin position="12"/>
        <end position="30"/>
    </location>
</feature>
<dbReference type="Gene3D" id="3.40.710.10">
    <property type="entry name" value="DD-peptidase/beta-lactamase superfamily"/>
    <property type="match status" value="1"/>
</dbReference>
<dbReference type="EMBL" id="CP023004">
    <property type="protein sequence ID" value="AWI07973.1"/>
    <property type="molecule type" value="Genomic_DNA"/>
</dbReference>
<dbReference type="Pfam" id="PF00905">
    <property type="entry name" value="Transpeptidase"/>
    <property type="match status" value="1"/>
</dbReference>
<keyword evidence="4" id="KW-1133">Transmembrane helix</keyword>
<name>A0A2U8DZD2_9BACT</name>
<feature type="domain" description="Penicillin-binding protein transpeptidase" evidence="5">
    <location>
        <begin position="290"/>
        <end position="602"/>
    </location>
</feature>
<dbReference type="InterPro" id="IPR036138">
    <property type="entry name" value="PBP_dimer_sf"/>
</dbReference>
<dbReference type="Gene3D" id="3.90.1310.10">
    <property type="entry name" value="Penicillin-binding protein 2a (Domain 2)"/>
    <property type="match status" value="1"/>
</dbReference>
<keyword evidence="4" id="KW-0812">Transmembrane</keyword>
<dbReference type="PANTHER" id="PTHR30627">
    <property type="entry name" value="PEPTIDOGLYCAN D,D-TRANSPEPTIDASE"/>
    <property type="match status" value="1"/>
</dbReference>
<dbReference type="AlphaFoldDB" id="A0A2U8DZD2"/>
<evidence type="ECO:0000256" key="1">
    <source>
        <dbReference type="ARBA" id="ARBA00004370"/>
    </source>
</evidence>
<accession>A0A2U8DZD2</accession>
<dbReference type="InterPro" id="IPR005311">
    <property type="entry name" value="PBP_dimer"/>
</dbReference>
<evidence type="ECO:0000256" key="2">
    <source>
        <dbReference type="ARBA" id="ARBA00022645"/>
    </source>
</evidence>
<reference evidence="7 8" key="1">
    <citation type="journal article" date="2018" name="Syst. Appl. Microbiol.">
        <title>Ereboglobus luteus gen. nov. sp. nov. from cockroach guts, and new insights into the oxygen relationship of the genera Opitutus and Didymococcus (Verrucomicrobia: Opitutaceae).</title>
        <authorList>
            <person name="Tegtmeier D."/>
            <person name="Belitz A."/>
            <person name="Radek R."/>
            <person name="Heimerl T."/>
            <person name="Brune A."/>
        </authorList>
    </citation>
    <scope>NUCLEOTIDE SEQUENCE [LARGE SCALE GENOMIC DNA]</scope>
    <source>
        <strain evidence="7 8">Ho45</strain>
    </source>
</reference>
<dbReference type="InterPro" id="IPR001460">
    <property type="entry name" value="PCN-bd_Tpept"/>
</dbReference>
<dbReference type="Gene3D" id="3.30.450.330">
    <property type="match status" value="1"/>
</dbReference>
<sequence>MPKGFASNKRIIIVAVCIFAIFCAVPVRLVQLHVTDHENRADKAGVARHKFDIEHSRRGDIVDAHGDILATSRTLVQIGIDPDAYERFFRVLRKNRKKRPDIIAKTTAEENAKWRELAGMLQISPAEIERICATYLRDSSFDAEEEAKDKACKSKRPDRVRFVKIHPGVNEDVYETISNLKIGSGLNATRIYERTYPHNQLAAHLIGFVNKEQKPITGVEASFDSYLRPYDGWRESEKDVRSRELVQFRSREVPAVDGYTVKLTIDSVVQKWAEEELAGIADKFTPAHAVIIVSDAQSGALLALANHPTFNLNEYNKAPAENLGNFAIQSYVAPGSTFKIVAASGALEDRLVTPDTRFDCSATSVEYRGRKVSLMTDDHRWDHPLSVSEIISHSSNRGAALLAIRLGDRRFHDYIRAFGFGSRTGFPLGGEIHGALNPVEKWYPIDITRIAAGYSIGATPLQIHYAMAAIANGGELVSPQIISEVRKPDGELAFQFGKEIRRRVISPGTAETMRALLQRVVSADGTAGKIALPGYQLAGKTGTAQKLVDGRHSKKNHIASFSGFFPASAPRVVITVIVDDANLPGGRAAYGGSVAAPSFRHLAEKLIPYLNIKPVPEARSSHLGSQTVIATNH</sequence>
<dbReference type="SUPFAM" id="SSF56601">
    <property type="entry name" value="beta-lactamase/transpeptidase-like"/>
    <property type="match status" value="1"/>
</dbReference>
<feature type="domain" description="Penicillin-binding protein dimerisation" evidence="6">
    <location>
        <begin position="56"/>
        <end position="244"/>
    </location>
</feature>
<dbReference type="PANTHER" id="PTHR30627:SF1">
    <property type="entry name" value="PEPTIDOGLYCAN D,D-TRANSPEPTIDASE FTSI"/>
    <property type="match status" value="1"/>
</dbReference>
<keyword evidence="3 4" id="KW-0472">Membrane</keyword>
<evidence type="ECO:0008006" key="9">
    <source>
        <dbReference type="Google" id="ProtNLM"/>
    </source>
</evidence>
<evidence type="ECO:0000313" key="8">
    <source>
        <dbReference type="Proteomes" id="UP000244896"/>
    </source>
</evidence>
<evidence type="ECO:0000259" key="5">
    <source>
        <dbReference type="Pfam" id="PF00905"/>
    </source>
</evidence>
<dbReference type="SUPFAM" id="SSF56519">
    <property type="entry name" value="Penicillin binding protein dimerisation domain"/>
    <property type="match status" value="1"/>
</dbReference>
<dbReference type="InterPro" id="IPR012338">
    <property type="entry name" value="Beta-lactam/transpept-like"/>
</dbReference>
<dbReference type="InterPro" id="IPR050515">
    <property type="entry name" value="Beta-lactam/transpept"/>
</dbReference>
<dbReference type="GO" id="GO:0008658">
    <property type="term" value="F:penicillin binding"/>
    <property type="evidence" value="ECO:0007669"/>
    <property type="project" value="InterPro"/>
</dbReference>
<evidence type="ECO:0000259" key="6">
    <source>
        <dbReference type="Pfam" id="PF03717"/>
    </source>
</evidence>